<dbReference type="Proteomes" id="UP000054270">
    <property type="component" value="Unassembled WGS sequence"/>
</dbReference>
<protein>
    <submittedName>
        <fullName evidence="2">Uncharacterized protein</fullName>
    </submittedName>
</protein>
<evidence type="ECO:0000313" key="3">
    <source>
        <dbReference type="Proteomes" id="UP000054270"/>
    </source>
</evidence>
<evidence type="ECO:0000313" key="2">
    <source>
        <dbReference type="EMBL" id="KJA18386.1"/>
    </source>
</evidence>
<feature type="region of interest" description="Disordered" evidence="1">
    <location>
        <begin position="315"/>
        <end position="449"/>
    </location>
</feature>
<accession>A0A0D2NNM6</accession>
<name>A0A0D2NNM6_HYPSF</name>
<keyword evidence="3" id="KW-1185">Reference proteome</keyword>
<feature type="compositionally biased region" description="Basic and acidic residues" evidence="1">
    <location>
        <begin position="355"/>
        <end position="372"/>
    </location>
</feature>
<gene>
    <name evidence="2" type="ORF">HYPSUDRAFT_45236</name>
</gene>
<organism evidence="2 3">
    <name type="scientific">Hypholoma sublateritium (strain FD-334 SS-4)</name>
    <dbReference type="NCBI Taxonomy" id="945553"/>
    <lineage>
        <taxon>Eukaryota</taxon>
        <taxon>Fungi</taxon>
        <taxon>Dikarya</taxon>
        <taxon>Basidiomycota</taxon>
        <taxon>Agaricomycotina</taxon>
        <taxon>Agaricomycetes</taxon>
        <taxon>Agaricomycetidae</taxon>
        <taxon>Agaricales</taxon>
        <taxon>Agaricineae</taxon>
        <taxon>Strophariaceae</taxon>
        <taxon>Hypholoma</taxon>
    </lineage>
</organism>
<reference evidence="3" key="1">
    <citation type="submission" date="2014-04" db="EMBL/GenBank/DDBJ databases">
        <title>Evolutionary Origins and Diversification of the Mycorrhizal Mutualists.</title>
        <authorList>
            <consortium name="DOE Joint Genome Institute"/>
            <consortium name="Mycorrhizal Genomics Consortium"/>
            <person name="Kohler A."/>
            <person name="Kuo A."/>
            <person name="Nagy L.G."/>
            <person name="Floudas D."/>
            <person name="Copeland A."/>
            <person name="Barry K.W."/>
            <person name="Cichocki N."/>
            <person name="Veneault-Fourrey C."/>
            <person name="LaButti K."/>
            <person name="Lindquist E.A."/>
            <person name="Lipzen A."/>
            <person name="Lundell T."/>
            <person name="Morin E."/>
            <person name="Murat C."/>
            <person name="Riley R."/>
            <person name="Ohm R."/>
            <person name="Sun H."/>
            <person name="Tunlid A."/>
            <person name="Henrissat B."/>
            <person name="Grigoriev I.V."/>
            <person name="Hibbett D.S."/>
            <person name="Martin F."/>
        </authorList>
    </citation>
    <scope>NUCLEOTIDE SEQUENCE [LARGE SCALE GENOMIC DNA]</scope>
    <source>
        <strain evidence="3">FD-334 SS-4</strain>
    </source>
</reference>
<feature type="compositionally biased region" description="Polar residues" evidence="1">
    <location>
        <begin position="373"/>
        <end position="382"/>
    </location>
</feature>
<dbReference type="EMBL" id="KN817589">
    <property type="protein sequence ID" value="KJA18386.1"/>
    <property type="molecule type" value="Genomic_DNA"/>
</dbReference>
<dbReference type="AlphaFoldDB" id="A0A0D2NNM6"/>
<sequence>MIDTRAFRHCRSSDWGVEPFVIDPPTSPELFRTWITADRFQTLSPWVKRMYAKRFNVPDENALRIPEIDDLFCRFNKRLPMFPDFMEWAYDAASTDHRKLVGKPVQGGKPAYDGDEYFKSVFSGEPEDPDYSPWLPTRPLATDMPRSPLGHRDPYNGEDMLINLLGNLAMQQSNLHFRLQHHTSITKGLYRKVEHIRTAIEDERRKFRTEAVFGAPPQPPAMEAPPSSGGRRRPKAPQEPFDIEKKYLEMLEAKAALSRAFHKVEGIQSELHGELYKSNEVLATLESMNRSVTKPQVKESRREADIRGPAVLARCTLPTEGPPSPAAPPAQADADSHRTQHALQLGAPLPYNPDVEPHRASKRSREDMETHSANRGAETSSAAARKRRRLPQPHASGSGTIHPPGVPTTPRPLKRTREEADIDAPAAPSVADTRSDDLPPAAKKARSAGSNAKRVLINRDTGACEYVWDTDEAIMVLRRWEVEQERAEVGARKRAEADARKRAEVKARKRAAGPSFKDSIVASAAAFGRKVWGVVS</sequence>
<feature type="region of interest" description="Disordered" evidence="1">
    <location>
        <begin position="213"/>
        <end position="237"/>
    </location>
</feature>
<evidence type="ECO:0000256" key="1">
    <source>
        <dbReference type="SAM" id="MobiDB-lite"/>
    </source>
</evidence>
<proteinExistence type="predicted"/>